<protein>
    <recommendedName>
        <fullName evidence="1">Protein kinase domain-containing protein</fullName>
    </recommendedName>
</protein>
<feature type="non-terminal residue" evidence="2">
    <location>
        <position position="152"/>
    </location>
</feature>
<sequence>PLPAAAAASPSPAAPAPTAAVTPSACRVSNPRWLAPEVILTQRSSRQGDVFSFGIIMYELLTWRVPYEGYDGLQVVVQHTTWAQHQHQQHFLHMQMQQMQLTGGVAAGVAAAAGLACEPFRPQLPPDEELPQVPPGGSDSLAAFKQLMAECW</sequence>
<dbReference type="EMBL" id="BMAR01000012">
    <property type="protein sequence ID" value="GFR46107.1"/>
    <property type="molecule type" value="Genomic_DNA"/>
</dbReference>
<evidence type="ECO:0000313" key="3">
    <source>
        <dbReference type="Proteomes" id="UP001054857"/>
    </source>
</evidence>
<dbReference type="PANTHER" id="PTHR23257:SF963">
    <property type="entry name" value="AT08303P"/>
    <property type="match status" value="1"/>
</dbReference>
<organism evidence="2 3">
    <name type="scientific">Astrephomene gubernaculifera</name>
    <dbReference type="NCBI Taxonomy" id="47775"/>
    <lineage>
        <taxon>Eukaryota</taxon>
        <taxon>Viridiplantae</taxon>
        <taxon>Chlorophyta</taxon>
        <taxon>core chlorophytes</taxon>
        <taxon>Chlorophyceae</taxon>
        <taxon>CS clade</taxon>
        <taxon>Chlamydomonadales</taxon>
        <taxon>Astrephomenaceae</taxon>
        <taxon>Astrephomene</taxon>
    </lineage>
</organism>
<evidence type="ECO:0000313" key="2">
    <source>
        <dbReference type="EMBL" id="GFR46107.1"/>
    </source>
</evidence>
<dbReference type="GO" id="GO:0004672">
    <property type="term" value="F:protein kinase activity"/>
    <property type="evidence" value="ECO:0007669"/>
    <property type="project" value="InterPro"/>
</dbReference>
<dbReference type="InterPro" id="IPR011009">
    <property type="entry name" value="Kinase-like_dom_sf"/>
</dbReference>
<accession>A0AAD3DT23</accession>
<dbReference type="Pfam" id="PF07714">
    <property type="entry name" value="PK_Tyr_Ser-Thr"/>
    <property type="match status" value="1"/>
</dbReference>
<dbReference type="InterPro" id="IPR050167">
    <property type="entry name" value="Ser_Thr_protein_kinase"/>
</dbReference>
<dbReference type="SUPFAM" id="SSF56112">
    <property type="entry name" value="Protein kinase-like (PK-like)"/>
    <property type="match status" value="1"/>
</dbReference>
<dbReference type="PANTHER" id="PTHR23257">
    <property type="entry name" value="SERINE-THREONINE PROTEIN KINASE"/>
    <property type="match status" value="1"/>
</dbReference>
<keyword evidence="3" id="KW-1185">Reference proteome</keyword>
<dbReference type="GO" id="GO:0007165">
    <property type="term" value="P:signal transduction"/>
    <property type="evidence" value="ECO:0007669"/>
    <property type="project" value="TreeGrafter"/>
</dbReference>
<name>A0AAD3DT23_9CHLO</name>
<proteinExistence type="predicted"/>
<comment type="caution">
    <text evidence="2">The sequence shown here is derived from an EMBL/GenBank/DDBJ whole genome shotgun (WGS) entry which is preliminary data.</text>
</comment>
<dbReference type="PROSITE" id="PS50011">
    <property type="entry name" value="PROTEIN_KINASE_DOM"/>
    <property type="match status" value="1"/>
</dbReference>
<gene>
    <name evidence="2" type="ORF">Agub_g7583</name>
</gene>
<dbReference type="Gene3D" id="1.10.510.10">
    <property type="entry name" value="Transferase(Phosphotransferase) domain 1"/>
    <property type="match status" value="1"/>
</dbReference>
<dbReference type="InterPro" id="IPR000719">
    <property type="entry name" value="Prot_kinase_dom"/>
</dbReference>
<reference evidence="2 3" key="1">
    <citation type="journal article" date="2021" name="Sci. Rep.">
        <title>Genome sequencing of the multicellular alga Astrephomene provides insights into convergent evolution of germ-soma differentiation.</title>
        <authorList>
            <person name="Yamashita S."/>
            <person name="Yamamoto K."/>
            <person name="Matsuzaki R."/>
            <person name="Suzuki S."/>
            <person name="Yamaguchi H."/>
            <person name="Hirooka S."/>
            <person name="Minakuchi Y."/>
            <person name="Miyagishima S."/>
            <person name="Kawachi M."/>
            <person name="Toyoda A."/>
            <person name="Nozaki H."/>
        </authorList>
    </citation>
    <scope>NUCLEOTIDE SEQUENCE [LARGE SCALE GENOMIC DNA]</scope>
    <source>
        <strain evidence="2 3">NIES-4017</strain>
    </source>
</reference>
<dbReference type="InterPro" id="IPR001245">
    <property type="entry name" value="Ser-Thr/Tyr_kinase_cat_dom"/>
</dbReference>
<dbReference type="Proteomes" id="UP001054857">
    <property type="component" value="Unassembled WGS sequence"/>
</dbReference>
<dbReference type="GO" id="GO:0005737">
    <property type="term" value="C:cytoplasm"/>
    <property type="evidence" value="ECO:0007669"/>
    <property type="project" value="TreeGrafter"/>
</dbReference>
<dbReference type="GO" id="GO:0005524">
    <property type="term" value="F:ATP binding"/>
    <property type="evidence" value="ECO:0007669"/>
    <property type="project" value="InterPro"/>
</dbReference>
<dbReference type="AlphaFoldDB" id="A0AAD3DT23"/>
<evidence type="ECO:0000259" key="1">
    <source>
        <dbReference type="PROSITE" id="PS50011"/>
    </source>
</evidence>
<feature type="non-terminal residue" evidence="2">
    <location>
        <position position="1"/>
    </location>
</feature>
<feature type="domain" description="Protein kinase" evidence="1">
    <location>
        <begin position="1"/>
        <end position="152"/>
    </location>
</feature>